<evidence type="ECO:0000313" key="2">
    <source>
        <dbReference type="EnsemblPlants" id="TuG1812G0700003690.01.T03.cds376345"/>
    </source>
</evidence>
<feature type="region of interest" description="Disordered" evidence="1">
    <location>
        <begin position="1"/>
        <end position="60"/>
    </location>
</feature>
<proteinExistence type="predicted"/>
<dbReference type="Gramene" id="TuG1812G0700003690.01.T04">
    <property type="protein sequence ID" value="TuG1812G0700003690.01.T04.cds376345"/>
    <property type="gene ID" value="TuG1812G0700003690.01"/>
</dbReference>
<reference evidence="2" key="3">
    <citation type="submission" date="2022-06" db="UniProtKB">
        <authorList>
            <consortium name="EnsemblPlants"/>
        </authorList>
    </citation>
    <scope>IDENTIFICATION</scope>
</reference>
<reference evidence="3" key="1">
    <citation type="journal article" date="2013" name="Nature">
        <title>Draft genome of the wheat A-genome progenitor Triticum urartu.</title>
        <authorList>
            <person name="Ling H.Q."/>
            <person name="Zhao S."/>
            <person name="Liu D."/>
            <person name="Wang J."/>
            <person name="Sun H."/>
            <person name="Zhang C."/>
            <person name="Fan H."/>
            <person name="Li D."/>
            <person name="Dong L."/>
            <person name="Tao Y."/>
            <person name="Gao C."/>
            <person name="Wu H."/>
            <person name="Li Y."/>
            <person name="Cui Y."/>
            <person name="Guo X."/>
            <person name="Zheng S."/>
            <person name="Wang B."/>
            <person name="Yu K."/>
            <person name="Liang Q."/>
            <person name="Yang W."/>
            <person name="Lou X."/>
            <person name="Chen J."/>
            <person name="Feng M."/>
            <person name="Jian J."/>
            <person name="Zhang X."/>
            <person name="Luo G."/>
            <person name="Jiang Y."/>
            <person name="Liu J."/>
            <person name="Wang Z."/>
            <person name="Sha Y."/>
            <person name="Zhang B."/>
            <person name="Wu H."/>
            <person name="Tang D."/>
            <person name="Shen Q."/>
            <person name="Xue P."/>
            <person name="Zou S."/>
            <person name="Wang X."/>
            <person name="Liu X."/>
            <person name="Wang F."/>
            <person name="Yang Y."/>
            <person name="An X."/>
            <person name="Dong Z."/>
            <person name="Zhang K."/>
            <person name="Zhang X."/>
            <person name="Luo M.C."/>
            <person name="Dvorak J."/>
            <person name="Tong Y."/>
            <person name="Wang J."/>
            <person name="Yang H."/>
            <person name="Li Z."/>
            <person name="Wang D."/>
            <person name="Zhang A."/>
            <person name="Wang J."/>
        </authorList>
    </citation>
    <scope>NUCLEOTIDE SEQUENCE</scope>
    <source>
        <strain evidence="3">cv. G1812</strain>
    </source>
</reference>
<sequence length="60" mass="5849">MASRTTPGGLDRAPARASAPVAHAGGVPATSNRNIGSLTTAGSPPSPSTCVHQELAAARV</sequence>
<keyword evidence="3" id="KW-1185">Reference proteome</keyword>
<dbReference type="EnsemblPlants" id="TuG1812G0700003690.01.T03">
    <property type="protein sequence ID" value="TuG1812G0700003690.01.T03.cds376345"/>
    <property type="gene ID" value="TuG1812G0700003690.01"/>
</dbReference>
<accession>A0A8R7R4P9</accession>
<dbReference type="EnsemblPlants" id="TuG1812G0700003690.01.T04">
    <property type="protein sequence ID" value="TuG1812G0700003690.01.T04.cds376345"/>
    <property type="gene ID" value="TuG1812G0700003690.01"/>
</dbReference>
<feature type="compositionally biased region" description="Low complexity" evidence="1">
    <location>
        <begin position="15"/>
        <end position="24"/>
    </location>
</feature>
<dbReference type="Gramene" id="TuG1812G0700003690.01.T05">
    <property type="protein sequence ID" value="TuG1812G0700003690.01.T05.cds376345"/>
    <property type="gene ID" value="TuG1812G0700003690.01"/>
</dbReference>
<dbReference type="Gramene" id="TuG1812G0700003690.01.T03">
    <property type="protein sequence ID" value="TuG1812G0700003690.01.T03.cds376345"/>
    <property type="gene ID" value="TuG1812G0700003690.01"/>
</dbReference>
<feature type="compositionally biased region" description="Polar residues" evidence="1">
    <location>
        <begin position="29"/>
        <end position="51"/>
    </location>
</feature>
<dbReference type="Proteomes" id="UP000015106">
    <property type="component" value="Chromosome 7"/>
</dbReference>
<organism evidence="2 3">
    <name type="scientific">Triticum urartu</name>
    <name type="common">Red wild einkorn</name>
    <name type="synonym">Crithodium urartu</name>
    <dbReference type="NCBI Taxonomy" id="4572"/>
    <lineage>
        <taxon>Eukaryota</taxon>
        <taxon>Viridiplantae</taxon>
        <taxon>Streptophyta</taxon>
        <taxon>Embryophyta</taxon>
        <taxon>Tracheophyta</taxon>
        <taxon>Spermatophyta</taxon>
        <taxon>Magnoliopsida</taxon>
        <taxon>Liliopsida</taxon>
        <taxon>Poales</taxon>
        <taxon>Poaceae</taxon>
        <taxon>BOP clade</taxon>
        <taxon>Pooideae</taxon>
        <taxon>Triticodae</taxon>
        <taxon>Triticeae</taxon>
        <taxon>Triticinae</taxon>
        <taxon>Triticum</taxon>
    </lineage>
</organism>
<reference evidence="2" key="2">
    <citation type="submission" date="2018-03" db="EMBL/GenBank/DDBJ databases">
        <title>The Triticum urartu genome reveals the dynamic nature of wheat genome evolution.</title>
        <authorList>
            <person name="Ling H."/>
            <person name="Ma B."/>
            <person name="Shi X."/>
            <person name="Liu H."/>
            <person name="Dong L."/>
            <person name="Sun H."/>
            <person name="Cao Y."/>
            <person name="Gao Q."/>
            <person name="Zheng S."/>
            <person name="Li Y."/>
            <person name="Yu Y."/>
            <person name="Du H."/>
            <person name="Qi M."/>
            <person name="Li Y."/>
            <person name="Yu H."/>
            <person name="Cui Y."/>
            <person name="Wang N."/>
            <person name="Chen C."/>
            <person name="Wu H."/>
            <person name="Zhao Y."/>
            <person name="Zhang J."/>
            <person name="Li Y."/>
            <person name="Zhou W."/>
            <person name="Zhang B."/>
            <person name="Hu W."/>
            <person name="Eijk M."/>
            <person name="Tang J."/>
            <person name="Witsenboer H."/>
            <person name="Zhao S."/>
            <person name="Li Z."/>
            <person name="Zhang A."/>
            <person name="Wang D."/>
            <person name="Liang C."/>
        </authorList>
    </citation>
    <scope>NUCLEOTIDE SEQUENCE [LARGE SCALE GENOMIC DNA]</scope>
    <source>
        <strain evidence="2">cv. G1812</strain>
    </source>
</reference>
<name>A0A8R7R4P9_TRIUA</name>
<dbReference type="EnsemblPlants" id="TuG1812G0700003690.01.T05">
    <property type="protein sequence ID" value="TuG1812G0700003690.01.T05.cds376345"/>
    <property type="gene ID" value="TuG1812G0700003690.01"/>
</dbReference>
<protein>
    <submittedName>
        <fullName evidence="2">Uncharacterized protein</fullName>
    </submittedName>
</protein>
<evidence type="ECO:0000313" key="3">
    <source>
        <dbReference type="Proteomes" id="UP000015106"/>
    </source>
</evidence>
<dbReference type="AlphaFoldDB" id="A0A8R7R4P9"/>
<evidence type="ECO:0000256" key="1">
    <source>
        <dbReference type="SAM" id="MobiDB-lite"/>
    </source>
</evidence>